<evidence type="ECO:0000259" key="9">
    <source>
        <dbReference type="PROSITE" id="PS51507"/>
    </source>
</evidence>
<keyword evidence="8" id="KW-0539">Nucleus</keyword>
<dbReference type="InterPro" id="IPR036390">
    <property type="entry name" value="WH_DNA-bd_sf"/>
</dbReference>
<evidence type="ECO:0000256" key="2">
    <source>
        <dbReference type="ARBA" id="ARBA00022499"/>
    </source>
</evidence>
<dbReference type="Proteomes" id="UP000472267">
    <property type="component" value="Chromosome 1"/>
</dbReference>
<keyword evidence="6" id="KW-0010">Activator</keyword>
<keyword evidence="3" id="KW-0832">Ubl conjugation</keyword>
<dbReference type="FunFam" id="1.10.10.10:FF:000065">
    <property type="entry name" value="Interferon regulatory factor"/>
    <property type="match status" value="1"/>
</dbReference>
<evidence type="ECO:0000256" key="5">
    <source>
        <dbReference type="ARBA" id="ARBA00023125"/>
    </source>
</evidence>
<dbReference type="SUPFAM" id="SSF46785">
    <property type="entry name" value="Winged helix' DNA-binding domain"/>
    <property type="match status" value="1"/>
</dbReference>
<dbReference type="PRINTS" id="PR00267">
    <property type="entry name" value="INTFRNREGFCT"/>
</dbReference>
<dbReference type="GO" id="GO:0000978">
    <property type="term" value="F:RNA polymerase II cis-regulatory region sequence-specific DNA binding"/>
    <property type="evidence" value="ECO:0007669"/>
    <property type="project" value="TreeGrafter"/>
</dbReference>
<keyword evidence="11" id="KW-1185">Reference proteome</keyword>
<name>A0A672FN88_SALFA</name>
<reference evidence="10" key="1">
    <citation type="submission" date="2019-06" db="EMBL/GenBank/DDBJ databases">
        <authorList>
            <consortium name="Wellcome Sanger Institute Data Sharing"/>
        </authorList>
    </citation>
    <scope>NUCLEOTIDE SEQUENCE [LARGE SCALE GENOMIC DNA]</scope>
</reference>
<gene>
    <name evidence="10" type="primary">LOC115394278</name>
</gene>
<evidence type="ECO:0000256" key="7">
    <source>
        <dbReference type="ARBA" id="ARBA00023163"/>
    </source>
</evidence>
<organism evidence="10 11">
    <name type="scientific">Salarias fasciatus</name>
    <name type="common">Jewelled blenny</name>
    <name type="synonym">Blennius fasciatus</name>
    <dbReference type="NCBI Taxonomy" id="181472"/>
    <lineage>
        <taxon>Eukaryota</taxon>
        <taxon>Metazoa</taxon>
        <taxon>Chordata</taxon>
        <taxon>Craniata</taxon>
        <taxon>Vertebrata</taxon>
        <taxon>Euteleostomi</taxon>
        <taxon>Actinopterygii</taxon>
        <taxon>Neopterygii</taxon>
        <taxon>Teleostei</taxon>
        <taxon>Neoteleostei</taxon>
        <taxon>Acanthomorphata</taxon>
        <taxon>Ovalentaria</taxon>
        <taxon>Blenniimorphae</taxon>
        <taxon>Blenniiformes</taxon>
        <taxon>Blennioidei</taxon>
        <taxon>Blenniidae</taxon>
        <taxon>Salariinae</taxon>
        <taxon>Salarias</taxon>
    </lineage>
</organism>
<evidence type="ECO:0000256" key="3">
    <source>
        <dbReference type="ARBA" id="ARBA00022843"/>
    </source>
</evidence>
<keyword evidence="2" id="KW-1017">Isopeptide bond</keyword>
<dbReference type="InterPro" id="IPR019817">
    <property type="entry name" value="Interferon_reg_fac_CS"/>
</dbReference>
<keyword evidence="7" id="KW-0804">Transcription</keyword>
<protein>
    <submittedName>
        <fullName evidence="10">Interferon regulatory factor 1-like</fullName>
    </submittedName>
</protein>
<dbReference type="GO" id="GO:0002376">
    <property type="term" value="P:immune system process"/>
    <property type="evidence" value="ECO:0007669"/>
    <property type="project" value="TreeGrafter"/>
</dbReference>
<reference evidence="10" key="3">
    <citation type="submission" date="2025-09" db="UniProtKB">
        <authorList>
            <consortium name="Ensembl"/>
        </authorList>
    </citation>
    <scope>IDENTIFICATION</scope>
</reference>
<proteinExistence type="predicted"/>
<evidence type="ECO:0000313" key="11">
    <source>
        <dbReference type="Proteomes" id="UP000472267"/>
    </source>
</evidence>
<dbReference type="AlphaFoldDB" id="A0A672FN88"/>
<dbReference type="GO" id="GO:0005634">
    <property type="term" value="C:nucleus"/>
    <property type="evidence" value="ECO:0007669"/>
    <property type="project" value="UniProtKB-SubCell"/>
</dbReference>
<reference evidence="10" key="2">
    <citation type="submission" date="2025-08" db="UniProtKB">
        <authorList>
            <consortium name="Ensembl"/>
        </authorList>
    </citation>
    <scope>IDENTIFICATION</scope>
</reference>
<evidence type="ECO:0000256" key="6">
    <source>
        <dbReference type="ARBA" id="ARBA00023159"/>
    </source>
</evidence>
<keyword evidence="5" id="KW-0238">DNA-binding</keyword>
<dbReference type="PANTHER" id="PTHR11949:SF50">
    <property type="entry name" value="INTERFERON REGULATORY FACTOR"/>
    <property type="match status" value="1"/>
</dbReference>
<sequence>MGRLRLRPWLEEQIGSGKYPGVSWLDKSALIFQIPWKHAARHGWSIDRDATLFRSWALHTGRYHPGKDKPDPKTWKANFRCALNSLSDICELREYSRKRGSNAYRVYRMLPISQTQRRRRGKTCSPSVNIYSERRAVKALPSPPPGLFSRAKEIQTTSGACTRDDAYTTWQSPAARSVSDMMQPADTAAEDTINNTQAHGELRRCYSALVNDERDAASVTTEG</sequence>
<dbReference type="Pfam" id="PF00605">
    <property type="entry name" value="IRF"/>
    <property type="match status" value="1"/>
</dbReference>
<dbReference type="PROSITE" id="PS00601">
    <property type="entry name" value="IRF_1"/>
    <property type="match status" value="1"/>
</dbReference>
<evidence type="ECO:0000256" key="8">
    <source>
        <dbReference type="ARBA" id="ARBA00023242"/>
    </source>
</evidence>
<comment type="subcellular location">
    <subcellularLocation>
        <location evidence="1">Nucleus</location>
    </subcellularLocation>
</comment>
<dbReference type="Ensembl" id="ENSSFAT00005006507.1">
    <property type="protein sequence ID" value="ENSSFAP00005006185.1"/>
    <property type="gene ID" value="ENSSFAG00005003766.1"/>
</dbReference>
<dbReference type="SMART" id="SM00348">
    <property type="entry name" value="IRF"/>
    <property type="match status" value="1"/>
</dbReference>
<dbReference type="Gene3D" id="1.10.10.10">
    <property type="entry name" value="Winged helix-like DNA-binding domain superfamily/Winged helix DNA-binding domain"/>
    <property type="match status" value="1"/>
</dbReference>
<evidence type="ECO:0000256" key="4">
    <source>
        <dbReference type="ARBA" id="ARBA00023015"/>
    </source>
</evidence>
<dbReference type="InterPro" id="IPR001346">
    <property type="entry name" value="Interferon_reg_fact_DNA-bd_dom"/>
</dbReference>
<dbReference type="CDD" id="cd00103">
    <property type="entry name" value="IRF"/>
    <property type="match status" value="1"/>
</dbReference>
<dbReference type="GO" id="GO:0000981">
    <property type="term" value="F:DNA-binding transcription factor activity, RNA polymerase II-specific"/>
    <property type="evidence" value="ECO:0007669"/>
    <property type="project" value="TreeGrafter"/>
</dbReference>
<feature type="domain" description="IRF tryptophan pentad repeat" evidence="9">
    <location>
        <begin position="3"/>
        <end position="111"/>
    </location>
</feature>
<dbReference type="PROSITE" id="PS51507">
    <property type="entry name" value="IRF_2"/>
    <property type="match status" value="1"/>
</dbReference>
<keyword evidence="4" id="KW-0805">Transcription regulation</keyword>
<evidence type="ECO:0000313" key="10">
    <source>
        <dbReference type="Ensembl" id="ENSSFAP00005006185.1"/>
    </source>
</evidence>
<evidence type="ECO:0000256" key="1">
    <source>
        <dbReference type="ARBA" id="ARBA00004123"/>
    </source>
</evidence>
<accession>A0A672FN88</accession>
<dbReference type="PANTHER" id="PTHR11949">
    <property type="entry name" value="INTERFERON REGULATORY FACTOR"/>
    <property type="match status" value="1"/>
</dbReference>
<dbReference type="InterPro" id="IPR036388">
    <property type="entry name" value="WH-like_DNA-bd_sf"/>
</dbReference>